<evidence type="ECO:0000313" key="2">
    <source>
        <dbReference type="EMBL" id="RAU23587.1"/>
    </source>
</evidence>
<feature type="transmembrane region" description="Helical" evidence="1">
    <location>
        <begin position="196"/>
        <end position="223"/>
    </location>
</feature>
<keyword evidence="1" id="KW-0472">Membrane</keyword>
<feature type="transmembrane region" description="Helical" evidence="1">
    <location>
        <begin position="6"/>
        <end position="23"/>
    </location>
</feature>
<feature type="transmembrane region" description="Helical" evidence="1">
    <location>
        <begin position="235"/>
        <end position="258"/>
    </location>
</feature>
<feature type="transmembrane region" description="Helical" evidence="1">
    <location>
        <begin position="302"/>
        <end position="323"/>
    </location>
</feature>
<evidence type="ECO:0000256" key="1">
    <source>
        <dbReference type="SAM" id="Phobius"/>
    </source>
</evidence>
<dbReference type="EMBL" id="PGTO01000001">
    <property type="protein sequence ID" value="RAU23587.1"/>
    <property type="molecule type" value="Genomic_DNA"/>
</dbReference>
<reference evidence="2 3" key="1">
    <citation type="submission" date="2017-11" db="EMBL/GenBank/DDBJ databases">
        <title>Draft genome sequence of magnetotactic bacterium Magnetospirillum kuznetsovii LBB-42.</title>
        <authorList>
            <person name="Grouzdev D.S."/>
            <person name="Rysina M.S."/>
            <person name="Baslerov R.V."/>
            <person name="Koziaeva V."/>
        </authorList>
    </citation>
    <scope>NUCLEOTIDE SEQUENCE [LARGE SCALE GENOMIC DNA]</scope>
    <source>
        <strain evidence="2 3">LBB-42</strain>
    </source>
</reference>
<sequence length="701" mass="75653">MFEQLLTAIYWVGFVAFLAIRWRRGLHMEMSRRDVVILGLVCVIFGNFELWIAGRDSFLLKEAELDFSFPLYEAFVRNPAGASFIHGFGGGIDMDAATIMTGRLVSLEAWLRTTFPVGGAQFIYINSHLALSFIGIYRLCRGFPRLDRSTAAAAAAYFALSMEPAPWSLGLGLGMAPLVCHLVVGRLGRSHYWPGVLAMAAFHAISSTPSHSVLGLVPALFLVAMLRSWRSLLQALPGIMVVVAFVVANSHEGIFAKIAMGPYSARGNELSAITRPQLAGTRLWMAAAACALALWGQRALGLRVLIMLATALSGPSLLLYLAYSIPGLAALKVISASGMLSRLEVPLLLALGMGASAAQTRAAGDGRLLRHAVPVVAATLAAMAAGWFLHNRAFNAVVWLNQGGLGIYHAALTQLTDPPWLPKQPVRTVSTSYRLSPNIAAAAGLDTFDAVVNLSPRAHHEYWRHVAAPAHVYTSHPSLFFVDVDFRCCASYDFPGFADTTLLRIANVGYVLSVVPLEGANIVQVAGPVGPPDDLPRSTQGIAQRIGRLLRLFVHPAVIRVYSIGDPLPRVYAAKGLIRAPVGTDETEFYSLIRRHGLDRTPVVLAQDVPVGTIPAGIPQLGEWRLQADMVAVEVASGGGLVVFNSSWLPFWHAYADGSPTDLFAVNGAQMAAVVPPGTKRLEFRYERPRLRTVLAARLGF</sequence>
<feature type="transmembrane region" description="Helical" evidence="1">
    <location>
        <begin position="372"/>
        <end position="390"/>
    </location>
</feature>
<comment type="caution">
    <text evidence="2">The sequence shown here is derived from an EMBL/GenBank/DDBJ whole genome shotgun (WGS) entry which is preliminary data.</text>
</comment>
<keyword evidence="1" id="KW-0812">Transmembrane</keyword>
<name>A0A364P342_9PROT</name>
<accession>A0A364P342</accession>
<feature type="transmembrane region" description="Helical" evidence="1">
    <location>
        <begin position="122"/>
        <end position="140"/>
    </location>
</feature>
<keyword evidence="1" id="KW-1133">Transmembrane helix</keyword>
<feature type="transmembrane region" description="Helical" evidence="1">
    <location>
        <begin position="167"/>
        <end position="184"/>
    </location>
</feature>
<dbReference type="Proteomes" id="UP000251075">
    <property type="component" value="Unassembled WGS sequence"/>
</dbReference>
<evidence type="ECO:0000313" key="3">
    <source>
        <dbReference type="Proteomes" id="UP000251075"/>
    </source>
</evidence>
<dbReference type="OrthoDB" id="7347512at2"/>
<organism evidence="2 3">
    <name type="scientific">Paramagnetospirillum kuznetsovii</name>
    <dbReference type="NCBI Taxonomy" id="2053833"/>
    <lineage>
        <taxon>Bacteria</taxon>
        <taxon>Pseudomonadati</taxon>
        <taxon>Pseudomonadota</taxon>
        <taxon>Alphaproteobacteria</taxon>
        <taxon>Rhodospirillales</taxon>
        <taxon>Magnetospirillaceae</taxon>
        <taxon>Paramagnetospirillum</taxon>
    </lineage>
</organism>
<feature type="transmembrane region" description="Helical" evidence="1">
    <location>
        <begin position="278"/>
        <end position="295"/>
    </location>
</feature>
<dbReference type="RefSeq" id="WP_112141818.1">
    <property type="nucleotide sequence ID" value="NZ_PGTO01000001.1"/>
</dbReference>
<gene>
    <name evidence="2" type="ORF">CU669_00315</name>
</gene>
<proteinExistence type="predicted"/>
<feature type="transmembrane region" description="Helical" evidence="1">
    <location>
        <begin position="329"/>
        <end position="351"/>
    </location>
</feature>
<dbReference type="AlphaFoldDB" id="A0A364P342"/>
<keyword evidence="3" id="KW-1185">Reference proteome</keyword>
<protein>
    <submittedName>
        <fullName evidence="2">Uncharacterized protein</fullName>
    </submittedName>
</protein>
<feature type="transmembrane region" description="Helical" evidence="1">
    <location>
        <begin position="35"/>
        <end position="54"/>
    </location>
</feature>